<protein>
    <submittedName>
        <fullName evidence="1">Uncharacterized protein</fullName>
    </submittedName>
</protein>
<proteinExistence type="predicted"/>
<gene>
    <name evidence="1" type="ORF">FBT96_17235</name>
</gene>
<comment type="caution">
    <text evidence="1">The sequence shown here is derived from an EMBL/GenBank/DDBJ whole genome shotgun (WGS) entry which is preliminary data.</text>
</comment>
<name>A0A4U1JMC4_RHOCA</name>
<organism evidence="1 2">
    <name type="scientific">Rhodobacter capsulatus</name>
    <name type="common">Rhodopseudomonas capsulata</name>
    <dbReference type="NCBI Taxonomy" id="1061"/>
    <lineage>
        <taxon>Bacteria</taxon>
        <taxon>Pseudomonadati</taxon>
        <taxon>Pseudomonadota</taxon>
        <taxon>Alphaproteobacteria</taxon>
        <taxon>Rhodobacterales</taxon>
        <taxon>Rhodobacter group</taxon>
        <taxon>Rhodobacter</taxon>
    </lineage>
</organism>
<evidence type="ECO:0000313" key="2">
    <source>
        <dbReference type="Proteomes" id="UP000310597"/>
    </source>
</evidence>
<evidence type="ECO:0000313" key="1">
    <source>
        <dbReference type="EMBL" id="TKD15366.1"/>
    </source>
</evidence>
<sequence length="65" mass="6844">MAEGLGLGRMHLSQIAARLKGLGLIARPPRATAGRNRGEIGAAHPRRALALTVVAAFDREVFARG</sequence>
<dbReference type="Proteomes" id="UP000310597">
    <property type="component" value="Unassembled WGS sequence"/>
</dbReference>
<accession>A0A4U1JMC4</accession>
<reference evidence="1 2" key="1">
    <citation type="submission" date="2019-04" db="EMBL/GenBank/DDBJ databases">
        <title>Draft Whole-Genome sequence of the purple photosynthetic bacterium Rhodobacter capsulatus SP108 with an indigenous class A beta-lactamase.</title>
        <authorList>
            <person name="Robertson S."/>
            <person name="Meyer T.E."/>
            <person name="Kyndt J.A."/>
        </authorList>
    </citation>
    <scope>NUCLEOTIDE SEQUENCE [LARGE SCALE GENOMIC DNA]</scope>
    <source>
        <strain evidence="1 2">SP108</strain>
    </source>
</reference>
<dbReference type="OrthoDB" id="9806864at2"/>
<dbReference type="AlphaFoldDB" id="A0A4U1JMC4"/>
<dbReference type="EMBL" id="SWJZ01000090">
    <property type="protein sequence ID" value="TKD15366.1"/>
    <property type="molecule type" value="Genomic_DNA"/>
</dbReference>
<dbReference type="RefSeq" id="WP_136908828.1">
    <property type="nucleotide sequence ID" value="NZ_SWJZ01000090.1"/>
</dbReference>